<dbReference type="RefSeq" id="WP_208632637.1">
    <property type="nucleotide sequence ID" value="NZ_CP059319.1"/>
</dbReference>
<reference evidence="7" key="1">
    <citation type="submission" date="2020-07" db="EMBL/GenBank/DDBJ databases">
        <authorList>
            <person name="Camacho E."/>
        </authorList>
    </citation>
    <scope>NUCLEOTIDE SEQUENCE</scope>
    <source>
        <strain evidence="7">MPO218</strain>
    </source>
</reference>
<dbReference type="EMBL" id="CP059319">
    <property type="protein sequence ID" value="QTH21303.1"/>
    <property type="molecule type" value="Genomic_DNA"/>
</dbReference>
<dbReference type="InterPro" id="IPR028081">
    <property type="entry name" value="Leu-bd"/>
</dbReference>
<name>A0A975D1Q6_9SPHN</name>
<organism evidence="7 8">
    <name type="scientific">Rhizorhabdus wittichii</name>
    <dbReference type="NCBI Taxonomy" id="160791"/>
    <lineage>
        <taxon>Bacteria</taxon>
        <taxon>Pseudomonadati</taxon>
        <taxon>Pseudomonadota</taxon>
        <taxon>Alphaproteobacteria</taxon>
        <taxon>Sphingomonadales</taxon>
        <taxon>Sphingomonadaceae</taxon>
        <taxon>Rhizorhabdus</taxon>
    </lineage>
</organism>
<dbReference type="SUPFAM" id="SSF53822">
    <property type="entry name" value="Periplasmic binding protein-like I"/>
    <property type="match status" value="1"/>
</dbReference>
<feature type="chain" id="PRO_5036988460" evidence="5">
    <location>
        <begin position="30"/>
        <end position="403"/>
    </location>
</feature>
<evidence type="ECO:0000256" key="5">
    <source>
        <dbReference type="SAM" id="SignalP"/>
    </source>
</evidence>
<proteinExistence type="inferred from homology"/>
<dbReference type="PANTHER" id="PTHR30483:SF6">
    <property type="entry name" value="PERIPLASMIC BINDING PROTEIN OF ABC TRANSPORTER FOR NATURAL AMINO ACIDS"/>
    <property type="match status" value="1"/>
</dbReference>
<dbReference type="PANTHER" id="PTHR30483">
    <property type="entry name" value="LEUCINE-SPECIFIC-BINDING PROTEIN"/>
    <property type="match status" value="1"/>
</dbReference>
<keyword evidence="4" id="KW-0029">Amino-acid transport</keyword>
<evidence type="ECO:0000256" key="3">
    <source>
        <dbReference type="ARBA" id="ARBA00022729"/>
    </source>
</evidence>
<evidence type="ECO:0000256" key="2">
    <source>
        <dbReference type="ARBA" id="ARBA00022448"/>
    </source>
</evidence>
<feature type="signal peptide" evidence="5">
    <location>
        <begin position="1"/>
        <end position="29"/>
    </location>
</feature>
<dbReference type="AlphaFoldDB" id="A0A975D1Q6"/>
<keyword evidence="2" id="KW-0813">Transport</keyword>
<gene>
    <name evidence="7" type="ORF">HRJ34_23780</name>
</gene>
<reference evidence="7" key="2">
    <citation type="submission" date="2021-04" db="EMBL/GenBank/DDBJ databases">
        <title>Isolation and genomic analysis of the ibuprofen-degrading bacterium Sphingomonas strain MPO218.</title>
        <authorList>
            <person name="Aulestia M."/>
            <person name="Flores A."/>
            <person name="Mangas E.L."/>
            <person name="Perez-Pulido A.J."/>
            <person name="Santero E."/>
            <person name="Camacho E.M."/>
        </authorList>
    </citation>
    <scope>NUCLEOTIDE SEQUENCE</scope>
    <source>
        <strain evidence="7">MPO218</strain>
    </source>
</reference>
<keyword evidence="3 5" id="KW-0732">Signal</keyword>
<evidence type="ECO:0000256" key="4">
    <source>
        <dbReference type="ARBA" id="ARBA00022970"/>
    </source>
</evidence>
<evidence type="ECO:0000256" key="1">
    <source>
        <dbReference type="ARBA" id="ARBA00010062"/>
    </source>
</evidence>
<dbReference type="Proteomes" id="UP000664914">
    <property type="component" value="Chromosome"/>
</dbReference>
<dbReference type="Pfam" id="PF13458">
    <property type="entry name" value="Peripla_BP_6"/>
    <property type="match status" value="1"/>
</dbReference>
<evidence type="ECO:0000259" key="6">
    <source>
        <dbReference type="Pfam" id="PF13458"/>
    </source>
</evidence>
<dbReference type="Gene3D" id="3.40.50.2300">
    <property type="match status" value="2"/>
</dbReference>
<comment type="similarity">
    <text evidence="1">Belongs to the leucine-binding protein family.</text>
</comment>
<dbReference type="InterPro" id="IPR000709">
    <property type="entry name" value="Leu_Ile_Val-bd"/>
</dbReference>
<protein>
    <submittedName>
        <fullName evidence="7">ABC transporter substrate-binding protein</fullName>
    </submittedName>
</protein>
<evidence type="ECO:0000313" key="8">
    <source>
        <dbReference type="Proteomes" id="UP000664914"/>
    </source>
</evidence>
<dbReference type="InterPro" id="IPR051010">
    <property type="entry name" value="BCAA_transport"/>
</dbReference>
<dbReference type="PRINTS" id="PR00337">
    <property type="entry name" value="LEUILEVALBP"/>
</dbReference>
<dbReference type="GO" id="GO:0006865">
    <property type="term" value="P:amino acid transport"/>
    <property type="evidence" value="ECO:0007669"/>
    <property type="project" value="UniProtKB-KW"/>
</dbReference>
<sequence length="403" mass="41742">MTTGSSRPSRMAALLAGLLSLAQAGPAAARDALPPIVIGQLSSRSGNNPAGREGENGAMQAVAEINAAGGLLGGRRLELRVEDDQTQVDAGIAAFARLVDQGAVAVVGSSFSNISLAIIPHVEQAGIPYLSTGAADGQVDPVRPHVFMTSLAGRLVGEQLLRFLRDRGVTRLAVVYDRDSRFASSGWAKQRTLLDRYGIALVEEQAVRVDTRDFGATIAALRGSGAQAVMAWLTGPPAVGFTRAYAAANVGLPVVVSHGVASGAFLRDTGAASEGLFVATSIATLADDAPASAVGDAARAMAAGFRRDHGHGPSQYAVDGYVAIRLIAAAIERSGSASPPAIRDALEGLTLATPQGVYRYTPDDHAGLGVADIAVAWVKDGRFTLSDWSRRQLRADRGSEVAR</sequence>
<dbReference type="InterPro" id="IPR028082">
    <property type="entry name" value="Peripla_BP_I"/>
</dbReference>
<accession>A0A975D1Q6</accession>
<feature type="domain" description="Leucine-binding protein" evidence="6">
    <location>
        <begin position="35"/>
        <end position="380"/>
    </location>
</feature>
<evidence type="ECO:0000313" key="7">
    <source>
        <dbReference type="EMBL" id="QTH21303.1"/>
    </source>
</evidence>